<name>X6NXU7_RETFI</name>
<dbReference type="AlphaFoldDB" id="X6NXU7"/>
<accession>X6NXU7</accession>
<proteinExistence type="predicted"/>
<organism evidence="1 2">
    <name type="scientific">Reticulomyxa filosa</name>
    <dbReference type="NCBI Taxonomy" id="46433"/>
    <lineage>
        <taxon>Eukaryota</taxon>
        <taxon>Sar</taxon>
        <taxon>Rhizaria</taxon>
        <taxon>Retaria</taxon>
        <taxon>Foraminifera</taxon>
        <taxon>Monothalamids</taxon>
        <taxon>Reticulomyxidae</taxon>
        <taxon>Reticulomyxa</taxon>
    </lineage>
</organism>
<reference evidence="1 2" key="1">
    <citation type="journal article" date="2013" name="Curr. Biol.">
        <title>The Genome of the Foraminiferan Reticulomyxa filosa.</title>
        <authorList>
            <person name="Glockner G."/>
            <person name="Hulsmann N."/>
            <person name="Schleicher M."/>
            <person name="Noegel A.A."/>
            <person name="Eichinger L."/>
            <person name="Gallinger C."/>
            <person name="Pawlowski J."/>
            <person name="Sierra R."/>
            <person name="Euteneuer U."/>
            <person name="Pillet L."/>
            <person name="Moustafa A."/>
            <person name="Platzer M."/>
            <person name="Groth M."/>
            <person name="Szafranski K."/>
            <person name="Schliwa M."/>
        </authorList>
    </citation>
    <scope>NUCLEOTIDE SEQUENCE [LARGE SCALE GENOMIC DNA]</scope>
</reference>
<gene>
    <name evidence="1" type="ORF">RFI_05985</name>
</gene>
<evidence type="ECO:0000313" key="2">
    <source>
        <dbReference type="Proteomes" id="UP000023152"/>
    </source>
</evidence>
<keyword evidence="2" id="KW-1185">Reference proteome</keyword>
<comment type="caution">
    <text evidence="1">The sequence shown here is derived from an EMBL/GenBank/DDBJ whole genome shotgun (WGS) entry which is preliminary data.</text>
</comment>
<dbReference type="EMBL" id="ASPP01005115">
    <property type="protein sequence ID" value="ETO31135.1"/>
    <property type="molecule type" value="Genomic_DNA"/>
</dbReference>
<sequence length="177" mass="20594">MTKIVGDFEGISRVHTVFIFFKKEIFFCLPHFFGNAIPHSACYCTVGSDMPVIDVFYVNVFKTGQLSFAEKCPYLESMHSSLITNTCVLQKDQSCQISHFFAIHTYTNEKQQTKRWEMSINTLPYDMNKTRLKQWIIELENFEIDMVKCVNQHRSACIEAFEGNEKKLDAARQLSQH</sequence>
<protein>
    <submittedName>
        <fullName evidence="1">Uncharacterized protein</fullName>
    </submittedName>
</protein>
<evidence type="ECO:0000313" key="1">
    <source>
        <dbReference type="EMBL" id="ETO31135.1"/>
    </source>
</evidence>
<dbReference type="Proteomes" id="UP000023152">
    <property type="component" value="Unassembled WGS sequence"/>
</dbReference>